<evidence type="ECO:0000259" key="1">
    <source>
        <dbReference type="Pfam" id="PF13400"/>
    </source>
</evidence>
<dbReference type="InterPro" id="IPR028087">
    <property type="entry name" value="Tad_N"/>
</dbReference>
<sequence length="453" mass="47108">MTRRYQGGAIGLSAALLLLSALLLAAFAIDTARLFFAQRQLQTQADLAALAMSRGACYLDGVNDSEALADLALANLLENGFDASTGEASFSFGEASIADNHWQLAEGASYQPAGRVSLTGTRPASLLAGGLWGGTVELGAAATVYKRMAVGFGIGSGLVDLDLTNSLLGALLGGNVNVLSYEGLATASLSLGRLLEAAEARGLLATDLEVGTVDEVLESEVALADLLAASIDALNAEGSADVEVIAAMEELRSVAQLGGLDLTLSDLLQLATPADAGMDEEMQRAALATRLDLYGLATGAIYAANQGHFVEIPGLAADLGIAGLGVGLTIIEPPQYTFGLLPAATGDPWVASVETAQIELDIKATLLDGGWIWDWSTWTSAVWVFMSMSPGPRPGCWVPEGAVLAQPKSGSISRPCRRWRTWSSAMAAIPLTLRISAIRPSPSAWMPAFDLRS</sequence>
<protein>
    <submittedName>
        <fullName evidence="2">Pilus assembly protein TadG-related protein</fullName>
    </submittedName>
</protein>
<keyword evidence="3" id="KW-1185">Reference proteome</keyword>
<proteinExistence type="predicted"/>
<reference evidence="3" key="1">
    <citation type="journal article" date="2019" name="Int. J. Syst. Evol. Microbiol.">
        <title>The Global Catalogue of Microorganisms (GCM) 10K type strain sequencing project: providing services to taxonomists for standard genome sequencing and annotation.</title>
        <authorList>
            <consortium name="The Broad Institute Genomics Platform"/>
            <consortium name="The Broad Institute Genome Sequencing Center for Infectious Disease"/>
            <person name="Wu L."/>
            <person name="Ma J."/>
        </authorList>
    </citation>
    <scope>NUCLEOTIDE SEQUENCE [LARGE SCALE GENOMIC DNA]</scope>
    <source>
        <strain evidence="3">NBRC 111756</strain>
    </source>
</reference>
<organism evidence="2 3">
    <name type="scientific">Marinobacterium aestuariivivens</name>
    <dbReference type="NCBI Taxonomy" id="1698799"/>
    <lineage>
        <taxon>Bacteria</taxon>
        <taxon>Pseudomonadati</taxon>
        <taxon>Pseudomonadota</taxon>
        <taxon>Gammaproteobacteria</taxon>
        <taxon>Oceanospirillales</taxon>
        <taxon>Oceanospirillaceae</taxon>
        <taxon>Marinobacterium</taxon>
    </lineage>
</organism>
<dbReference type="Proteomes" id="UP001596422">
    <property type="component" value="Unassembled WGS sequence"/>
</dbReference>
<dbReference type="RefSeq" id="WP_379909747.1">
    <property type="nucleotide sequence ID" value="NZ_JBHSWE010000001.1"/>
</dbReference>
<evidence type="ECO:0000313" key="2">
    <source>
        <dbReference type="EMBL" id="MFC6671236.1"/>
    </source>
</evidence>
<accession>A0ABW2A1A0</accession>
<dbReference type="Pfam" id="PF13400">
    <property type="entry name" value="Tad"/>
    <property type="match status" value="1"/>
</dbReference>
<comment type="caution">
    <text evidence="2">The sequence shown here is derived from an EMBL/GenBank/DDBJ whole genome shotgun (WGS) entry which is preliminary data.</text>
</comment>
<gene>
    <name evidence="2" type="ORF">ACFQDL_14995</name>
</gene>
<feature type="domain" description="Putative Flp pilus-assembly TadG-like N-terminal" evidence="1">
    <location>
        <begin position="14"/>
        <end position="51"/>
    </location>
</feature>
<evidence type="ECO:0000313" key="3">
    <source>
        <dbReference type="Proteomes" id="UP001596422"/>
    </source>
</evidence>
<name>A0ABW2A1A0_9GAMM</name>
<dbReference type="EMBL" id="JBHSWE010000001">
    <property type="protein sequence ID" value="MFC6671236.1"/>
    <property type="molecule type" value="Genomic_DNA"/>
</dbReference>